<dbReference type="Gene3D" id="3.30.870.10">
    <property type="entry name" value="Endonuclease Chain A"/>
    <property type="match status" value="1"/>
</dbReference>
<dbReference type="SUPFAM" id="SSF56024">
    <property type="entry name" value="Phospholipase D/nuclease"/>
    <property type="match status" value="1"/>
</dbReference>
<accession>A0ABT4ZL63</accession>
<dbReference type="CDD" id="cd09117">
    <property type="entry name" value="PLDc_Bfil_DEXD_like"/>
    <property type="match status" value="1"/>
</dbReference>
<gene>
    <name evidence="1" type="ORF">PAF17_18575</name>
</gene>
<protein>
    <submittedName>
        <fullName evidence="1">Phospholipase D family protein</fullName>
    </submittedName>
</protein>
<dbReference type="EMBL" id="JAQBIE010000037">
    <property type="protein sequence ID" value="MDB6179491.1"/>
    <property type="molecule type" value="Genomic_DNA"/>
</dbReference>
<organism evidence="1 2">
    <name type="scientific">Paracoccus onchidii</name>
    <dbReference type="NCBI Taxonomy" id="3017813"/>
    <lineage>
        <taxon>Bacteria</taxon>
        <taxon>Pseudomonadati</taxon>
        <taxon>Pseudomonadota</taxon>
        <taxon>Alphaproteobacteria</taxon>
        <taxon>Rhodobacterales</taxon>
        <taxon>Paracoccaceae</taxon>
        <taxon>Paracoccus</taxon>
    </lineage>
</organism>
<evidence type="ECO:0000313" key="1">
    <source>
        <dbReference type="EMBL" id="MDB6179491.1"/>
    </source>
</evidence>
<evidence type="ECO:0000313" key="2">
    <source>
        <dbReference type="Proteomes" id="UP001165641"/>
    </source>
</evidence>
<reference evidence="1" key="1">
    <citation type="submission" date="2022-12" db="EMBL/GenBank/DDBJ databases">
        <title>Paracoccus onchidii sp. nov., isolated from a marine invertebrate from the South China Sea.</title>
        <authorList>
            <person name="Xu S."/>
            <person name="Liu Z."/>
            <person name="Xu Y."/>
        </authorList>
    </citation>
    <scope>NUCLEOTIDE SEQUENCE</scope>
    <source>
        <strain evidence="1">Z330</strain>
    </source>
</reference>
<dbReference type="Proteomes" id="UP001165641">
    <property type="component" value="Unassembled WGS sequence"/>
</dbReference>
<dbReference type="RefSeq" id="WP_271890588.1">
    <property type="nucleotide sequence ID" value="NZ_JAQBIE010000037.1"/>
</dbReference>
<keyword evidence="2" id="KW-1185">Reference proteome</keyword>
<sequence length="401" mass="44916">MGVQLLDALGVSRQLTRLIHQHDEIHMAVAWGFNGPVADRLLNQPEKIRSVTFGIGFCQTDPDLIDRLVGVRNTYVATMDKGTFHPKLYYFRSSDIAEAIIGSSNFTRGGLGTNCEASVHIKGPSGAPVFKQIREELDRHVPIRRRITAELAASYRLQFFAAQALPRPKNPVLPSKDPVTRRLASPLVTMTWEQYARAAKSSPHHDFDERLDLLRRCQTLFASVGSFASLATSERKAIAGVIGHSETKRANLDDHDWAWFGSMKGAGKFANRIAENDDFLAAAIDSIPRHGDVTDDHFKTYCKYFRLAFRNSGGENAIATATRLLAVKRPDTFVCVSEPNRKRLCEALNIKPSSLDLKKYWDLVIEPIRMSDWYNAARPTGKPAQLWDGRAAMLDAIYYEP</sequence>
<name>A0ABT4ZL63_9RHOB</name>
<proteinExistence type="predicted"/>
<comment type="caution">
    <text evidence="1">The sequence shown here is derived from an EMBL/GenBank/DDBJ whole genome shotgun (WGS) entry which is preliminary data.</text>
</comment>